<feature type="domain" description="DUF7708" evidence="4">
    <location>
        <begin position="133"/>
        <end position="281"/>
    </location>
</feature>
<reference evidence="6 7" key="1">
    <citation type="submission" date="2016-03" db="EMBL/GenBank/DDBJ databases">
        <authorList>
            <person name="Ploux O."/>
        </authorList>
    </citation>
    <scope>NUCLEOTIDE SEQUENCE [LARGE SCALE GENOMIC DNA]</scope>
    <source>
        <strain evidence="6 7">UAMH 11012</strain>
    </source>
</reference>
<proteinExistence type="predicted"/>
<evidence type="ECO:0000259" key="5">
    <source>
        <dbReference type="Pfam" id="PF24883"/>
    </source>
</evidence>
<dbReference type="PANTHER" id="PTHR10039">
    <property type="entry name" value="AMELOGENIN"/>
    <property type="match status" value="1"/>
</dbReference>
<evidence type="ECO:0000256" key="3">
    <source>
        <dbReference type="SAM" id="MobiDB-lite"/>
    </source>
</evidence>
<keyword evidence="1" id="KW-0677">Repeat</keyword>
<keyword evidence="2" id="KW-0175">Coiled coil</keyword>
<dbReference type="STRING" id="576137.A0A1L7WJH9"/>
<dbReference type="EMBL" id="FJOG01000003">
    <property type="protein sequence ID" value="CZR52910.1"/>
    <property type="molecule type" value="Genomic_DNA"/>
</dbReference>
<evidence type="ECO:0000256" key="2">
    <source>
        <dbReference type="SAM" id="Coils"/>
    </source>
</evidence>
<evidence type="ECO:0000313" key="6">
    <source>
        <dbReference type="EMBL" id="CZR52910.1"/>
    </source>
</evidence>
<dbReference type="Gene3D" id="3.40.50.300">
    <property type="entry name" value="P-loop containing nucleotide triphosphate hydrolases"/>
    <property type="match status" value="1"/>
</dbReference>
<dbReference type="Pfam" id="PF24809">
    <property type="entry name" value="DUF7708"/>
    <property type="match status" value="1"/>
</dbReference>
<organism evidence="6 7">
    <name type="scientific">Phialocephala subalpina</name>
    <dbReference type="NCBI Taxonomy" id="576137"/>
    <lineage>
        <taxon>Eukaryota</taxon>
        <taxon>Fungi</taxon>
        <taxon>Dikarya</taxon>
        <taxon>Ascomycota</taxon>
        <taxon>Pezizomycotina</taxon>
        <taxon>Leotiomycetes</taxon>
        <taxon>Helotiales</taxon>
        <taxon>Mollisiaceae</taxon>
        <taxon>Phialocephala</taxon>
        <taxon>Phialocephala fortinii species complex</taxon>
    </lineage>
</organism>
<dbReference type="PANTHER" id="PTHR10039:SF14">
    <property type="entry name" value="NACHT DOMAIN-CONTAINING PROTEIN"/>
    <property type="match status" value="1"/>
</dbReference>
<dbReference type="InterPro" id="IPR056884">
    <property type="entry name" value="NPHP3-like_N"/>
</dbReference>
<gene>
    <name evidence="6" type="ORF">PAC_02787</name>
</gene>
<dbReference type="SUPFAM" id="SSF52540">
    <property type="entry name" value="P-loop containing nucleoside triphosphate hydrolases"/>
    <property type="match status" value="1"/>
</dbReference>
<evidence type="ECO:0000259" key="4">
    <source>
        <dbReference type="Pfam" id="PF24809"/>
    </source>
</evidence>
<dbReference type="InterPro" id="IPR027417">
    <property type="entry name" value="P-loop_NTPase"/>
</dbReference>
<feature type="compositionally biased region" description="Basic and acidic residues" evidence="3">
    <location>
        <begin position="1641"/>
        <end position="1655"/>
    </location>
</feature>
<dbReference type="Pfam" id="PF24883">
    <property type="entry name" value="NPHP3_N"/>
    <property type="match status" value="1"/>
</dbReference>
<protein>
    <submittedName>
        <fullName evidence="6">Uncharacterized protein</fullName>
    </submittedName>
</protein>
<feature type="domain" description="Nephrocystin 3-like N-terminal" evidence="5">
    <location>
        <begin position="392"/>
        <end position="566"/>
    </location>
</feature>
<feature type="region of interest" description="Disordered" evidence="3">
    <location>
        <begin position="1623"/>
        <end position="1655"/>
    </location>
</feature>
<name>A0A1L7WJH9_9HELO</name>
<evidence type="ECO:0000256" key="1">
    <source>
        <dbReference type="ARBA" id="ARBA00022737"/>
    </source>
</evidence>
<dbReference type="InterPro" id="IPR056125">
    <property type="entry name" value="DUF7708"/>
</dbReference>
<accession>A0A1L7WJH9</accession>
<feature type="coiled-coil region" evidence="2">
    <location>
        <begin position="293"/>
        <end position="320"/>
    </location>
</feature>
<dbReference type="Proteomes" id="UP000184330">
    <property type="component" value="Unassembled WGS sequence"/>
</dbReference>
<sequence>MALVENRVEKEMIRSSLREGSSEMEWRLFLQAARQILLIATVYLGVPMTNKRERRHGSAEGPGYAGHIVHVNPAAESSNPVFREAFDRFLTSLPEKRRASFSRCSSSEDLLIEVERLEIVAKTKRRGIRILEAVKTFSDNLRTYFNVIEIVIQSNPEWSTVVWGAVRLVFQLASNFVSFFEKLTRVIEIFNMYLPRYEEIVAQYIVGKIDVPHRLKSSLCNVYVDIFDFLETLARIFVKSDGSLKRAPLIYGKLLWKPFDVSFQDILQRLQDHQSFVRDELSLAEGRFRIESRRIELENKAKATAELRQYQRDIEEVKAGLASKDNHFSTLIEEVKSGRNIKYQQDLENCGRDKRNAGQRPTRLFLLHARKWLDPPNFMQGLEEAIASQAPGTASWLSDHEKYIRWINSTSSEANIQDTSTNNLLWVQGNPGSGKTVLAGSTVKDLERGHSVLTKTPALVYFFFDGETADKCLSTHAYRAILSQLLQQYRENESICSKFALILWDNVGQVIASRGELLDLLNLCLLDVELLMVFDAMDECGDQAQLIKELRPICESSPNKLLIFSRPNVGSLLNAVPDANRIQITKFLLDHDIELYLRQEMNSLMDEGLLSKDDDTKLFVAQLKYRADGMFLWARLMVSYLKSPALTPFRRREAILEVNVPEGFEKVLERILCLIQEASTPERRLAKRIFSWILYSRPQLSSTELHEAMITDDARKGSPSRYPDFNSTVILSCAGLVEPVERLIDKISKPTFRFIHSAVKEYLHTHSSSIDLYSMHHLGRFPPSFCIPRNVAQVEILRTCMQYLLFRTPAQPLSGKLYEPASASSLLLGFPLLRYSAMNWIHHLCEVQLQDLLMDVDDNVYPSKATSDFLALLRMFIHSPLVLMAWIEAYYHLTTDTNPNHEALRTWAESMGASTGLSADTKQLCDEIVNLSSDLRILIDSWSLTLRKIPHEIWGDVTAFNPSPFFARTTALTVNTIKYIVPNEAQAVLLSHRHLCKISHYSADKHELGILTVWPSRDFETFWYERGFKNTDNILRKIAVGWYAAYEVYNTEDEVPERIWFAVVPLSQVEVMLQLGRSLHFGSMGIQVDFPTTISHDLSTIMVLRTIYTIHGKPNREHRRLFYRSLLLPLAHDGIVQEQWPILNENLDEDEVRKLQDSLLTRQTYWYQWVFGPDNRYLLFQDYDCFNSTGSIAVFRLDWTSGSCTTSQPDFIRGRHLQQRGNCVFHPSLPIICFWIRDGQSCDVDIWNFEDGRRENIDILNTAAFQRARAQPLPPAKTISVSTWELDGEGKGPEFDDSPRHSTVLNKAMSIVSGNGITHQIHYEEGNYGPQEIVLSSTSKTSFQQLPLLKLPDYINIADIDATVEWPASIDERVKIIVDKVAKPYYNFRDPADDHLPMIAHRDKRSIRSTRASDESQAGPTFKVLMTSANRSTEIVHEIPRHQRVSLRAGNVHSGPVSEQAFFEEVLKAKASIEASAPALQGLPWIESNIQPAQAAWDMSRSRIEGAPAAPETLPWATPQQVQTLIDAEKLHSQDSHRLHATYNLYWIHSTALDNDCPPNPSDTLCKFCSASMWVGRGHHQQLGVGFLVIVKFGVEIACEVATETTEWTRPSDVAVAHSPALKEAVEKSTKPLPPKTKKLISREGDHKSAGDPKDHITAVAYDADGNKIETIHLDTPKKK</sequence>
<evidence type="ECO:0000313" key="7">
    <source>
        <dbReference type="Proteomes" id="UP000184330"/>
    </source>
</evidence>
<keyword evidence="7" id="KW-1185">Reference proteome</keyword>
<dbReference type="OrthoDB" id="4772757at2759"/>